<dbReference type="GO" id="GO:0005737">
    <property type="term" value="C:cytoplasm"/>
    <property type="evidence" value="ECO:0007669"/>
    <property type="project" value="TreeGrafter"/>
</dbReference>
<feature type="compositionally biased region" description="Basic residues" evidence="2">
    <location>
        <begin position="477"/>
        <end position="486"/>
    </location>
</feature>
<dbReference type="GO" id="GO:0005634">
    <property type="term" value="C:nucleus"/>
    <property type="evidence" value="ECO:0007669"/>
    <property type="project" value="TreeGrafter"/>
</dbReference>
<keyword evidence="5" id="KW-1185">Reference proteome</keyword>
<proteinExistence type="inferred from homology"/>
<feature type="compositionally biased region" description="Basic and acidic residues" evidence="2">
    <location>
        <begin position="522"/>
        <end position="531"/>
    </location>
</feature>
<dbReference type="STRING" id="1296100.A0A1B9FRI4"/>
<dbReference type="VEuPathDB" id="FungiDB:I302_09038"/>
<feature type="compositionally biased region" description="Low complexity" evidence="2">
    <location>
        <begin position="455"/>
        <end position="464"/>
    </location>
</feature>
<dbReference type="RefSeq" id="XP_019042432.1">
    <property type="nucleotide sequence ID" value="XM_019195609.1"/>
</dbReference>
<dbReference type="KEGG" id="kbi:30213437"/>
<feature type="compositionally biased region" description="Polar residues" evidence="2">
    <location>
        <begin position="133"/>
        <end position="146"/>
    </location>
</feature>
<dbReference type="EMBL" id="CP144543">
    <property type="protein sequence ID" value="WVW82879.1"/>
    <property type="molecule type" value="Genomic_DNA"/>
</dbReference>
<accession>A0A1B9FRI4</accession>
<dbReference type="EMBL" id="KV700382">
    <property type="protein sequence ID" value="OCF21362.1"/>
    <property type="molecule type" value="Genomic_DNA"/>
</dbReference>
<reference evidence="4" key="4">
    <citation type="submission" date="2024-02" db="EMBL/GenBank/DDBJ databases">
        <title>Comparative genomics of Cryptococcus and Kwoniella reveals pathogenesis evolution and contrasting modes of karyotype evolution via chromosome fusion or intercentromeric recombination.</title>
        <authorList>
            <person name="Coelho M.A."/>
            <person name="David-Palma M."/>
            <person name="Shea T."/>
            <person name="Bowers K."/>
            <person name="McGinley-Smith S."/>
            <person name="Mohammad A.W."/>
            <person name="Gnirke A."/>
            <person name="Yurkov A.M."/>
            <person name="Nowrousian M."/>
            <person name="Sun S."/>
            <person name="Cuomo C.A."/>
            <person name="Heitman J."/>
        </authorList>
    </citation>
    <scope>NUCLEOTIDE SEQUENCE</scope>
    <source>
        <strain evidence="4">CBS 10118</strain>
    </source>
</reference>
<feature type="compositionally biased region" description="Low complexity" evidence="2">
    <location>
        <begin position="330"/>
        <end position="345"/>
    </location>
</feature>
<sequence>MAIPTSPQSQQQTSDDAITILNHVAKTNKLDCGWPTLKSTFQSTLTTHLELYHSKGPLRPYRPPSSSFSPPVGPEPEPIKLDPSEEEGEKPPSESLLLSPSPQTPEASTQPNPVPRSIDVEPSATPSAGRLESLTTQDDLKPSTTGGLVIPPFPPLDPNRRRTQISGPSYSGGTIISSPRSINGMRGGAQRIVTIGPSVLEDEYDEETTIGGKVLRGWMELDEAQRELDKVRGMLDDMVDPPFTIQRLSELLLEPTKYYSTFGKFIRAVEKLLLVTTNWTEPSYTPQPISSFTLPSTSSSKSTENGYGYDLESTMPPGSTTPMFSPIPFLSSNPPSDDLGSSSSNGLGGGNKISLDDGLMSPLMLEESGIFGSSANPRSPTPEPEESEPTRPEGDKDVDMEVEEDERVKVKSPDTPIPPRPKAAQGQYTQDVEHESSDPGHQSYLGRVDELDTGPITSPSTPTSQDQVKDGQSPLKGKGKNGHGHGHGPEEIPVPGTGEGGNMTPHGMSEKPVPISSTTVLDEDKEKEKRTIAGLPRSSSEKSLRERFVSASADEGEGKKEVE</sequence>
<reference evidence="3" key="3">
    <citation type="submission" date="2016-07" db="EMBL/GenBank/DDBJ databases">
        <title>Evolution of pathogenesis and genome organization in the Tremellales.</title>
        <authorList>
            <person name="Cuomo C."/>
            <person name="Litvintseva A."/>
            <person name="Heitman J."/>
            <person name="Chen Y."/>
            <person name="Sun S."/>
            <person name="Springer D."/>
            <person name="Dromer F."/>
            <person name="Young S."/>
            <person name="Zeng Q."/>
            <person name="Chapman S."/>
            <person name="Gujja S."/>
            <person name="Saif S."/>
            <person name="Birren B."/>
        </authorList>
    </citation>
    <scope>NUCLEOTIDE SEQUENCE</scope>
    <source>
        <strain evidence="3">CBS 10118</strain>
    </source>
</reference>
<name>A0A1B9FRI4_9TREE</name>
<dbReference type="GeneID" id="30213437"/>
<evidence type="ECO:0000256" key="1">
    <source>
        <dbReference type="ARBA" id="ARBA00009207"/>
    </source>
</evidence>
<evidence type="ECO:0000256" key="2">
    <source>
        <dbReference type="SAM" id="MobiDB-lite"/>
    </source>
</evidence>
<comment type="similarity">
    <text evidence="1">Belongs to the PPP4R2 family.</text>
</comment>
<dbReference type="Proteomes" id="UP000092730">
    <property type="component" value="Chromosome 3"/>
</dbReference>
<feature type="region of interest" description="Disordered" evidence="2">
    <location>
        <begin position="285"/>
        <end position="355"/>
    </location>
</feature>
<dbReference type="InterPro" id="IPR015267">
    <property type="entry name" value="PPP4R2"/>
</dbReference>
<gene>
    <name evidence="3" type="ORF">I302_09038</name>
    <name evidence="4" type="ORF">I302_104891</name>
</gene>
<dbReference type="Pfam" id="PF09184">
    <property type="entry name" value="PPP4R2"/>
    <property type="match status" value="1"/>
</dbReference>
<feature type="compositionally biased region" description="Polar residues" evidence="2">
    <location>
        <begin position="164"/>
        <end position="181"/>
    </location>
</feature>
<feature type="compositionally biased region" description="Low complexity" evidence="2">
    <location>
        <begin position="290"/>
        <end position="303"/>
    </location>
</feature>
<evidence type="ECO:0000313" key="3">
    <source>
        <dbReference type="EMBL" id="OCF21362.1"/>
    </source>
</evidence>
<organism evidence="3">
    <name type="scientific">Kwoniella bestiolae CBS 10118</name>
    <dbReference type="NCBI Taxonomy" id="1296100"/>
    <lineage>
        <taxon>Eukaryota</taxon>
        <taxon>Fungi</taxon>
        <taxon>Dikarya</taxon>
        <taxon>Basidiomycota</taxon>
        <taxon>Agaricomycotina</taxon>
        <taxon>Tremellomycetes</taxon>
        <taxon>Tremellales</taxon>
        <taxon>Cryptococcaceae</taxon>
        <taxon>Kwoniella</taxon>
    </lineage>
</organism>
<dbReference type="AlphaFoldDB" id="A0A1B9FRI4"/>
<protein>
    <submittedName>
        <fullName evidence="3">Uncharacterized protein</fullName>
    </submittedName>
</protein>
<evidence type="ECO:0000313" key="4">
    <source>
        <dbReference type="EMBL" id="WVW82879.1"/>
    </source>
</evidence>
<evidence type="ECO:0000313" key="5">
    <source>
        <dbReference type="Proteomes" id="UP000092730"/>
    </source>
</evidence>
<feature type="compositionally biased region" description="Basic and acidic residues" evidence="2">
    <location>
        <begin position="388"/>
        <end position="399"/>
    </location>
</feature>
<feature type="compositionally biased region" description="Basic and acidic residues" evidence="2">
    <location>
        <begin position="539"/>
        <end position="548"/>
    </location>
</feature>
<dbReference type="GO" id="GO:0030289">
    <property type="term" value="C:protein phosphatase 4 complex"/>
    <property type="evidence" value="ECO:0007669"/>
    <property type="project" value="InterPro"/>
</dbReference>
<dbReference type="GO" id="GO:0019888">
    <property type="term" value="F:protein phosphatase regulator activity"/>
    <property type="evidence" value="ECO:0007669"/>
    <property type="project" value="InterPro"/>
</dbReference>
<feature type="region of interest" description="Disordered" evidence="2">
    <location>
        <begin position="369"/>
        <end position="563"/>
    </location>
</feature>
<reference evidence="4" key="2">
    <citation type="submission" date="2013-07" db="EMBL/GenBank/DDBJ databases">
        <authorList>
            <consortium name="The Broad Institute Genome Sequencing Platform"/>
            <person name="Cuomo C."/>
            <person name="Litvintseva A."/>
            <person name="Chen Y."/>
            <person name="Heitman J."/>
            <person name="Sun S."/>
            <person name="Springer D."/>
            <person name="Dromer F."/>
            <person name="Young S.K."/>
            <person name="Zeng Q."/>
            <person name="Gargeya S."/>
            <person name="Fitzgerald M."/>
            <person name="Abouelleil A."/>
            <person name="Alvarado L."/>
            <person name="Berlin A.M."/>
            <person name="Chapman S.B."/>
            <person name="Dewar J."/>
            <person name="Goldberg J."/>
            <person name="Griggs A."/>
            <person name="Gujja S."/>
            <person name="Hansen M."/>
            <person name="Howarth C."/>
            <person name="Imamovic A."/>
            <person name="Larimer J."/>
            <person name="McCowan C."/>
            <person name="Murphy C."/>
            <person name="Pearson M."/>
            <person name="Priest M."/>
            <person name="Roberts A."/>
            <person name="Saif S."/>
            <person name="Shea T."/>
            <person name="Sykes S."/>
            <person name="Wortman J."/>
            <person name="Nusbaum C."/>
            <person name="Birren B."/>
        </authorList>
    </citation>
    <scope>NUCLEOTIDE SEQUENCE</scope>
    <source>
        <strain evidence="4">CBS 10118</strain>
    </source>
</reference>
<dbReference type="PANTHER" id="PTHR16487:SF0">
    <property type="entry name" value="PROTEIN PHOSPHATASE 4 REGULATORY SUBUNIT 2-RELATED"/>
    <property type="match status" value="1"/>
</dbReference>
<dbReference type="PANTHER" id="PTHR16487">
    <property type="entry name" value="PPP4R2-RELATED PROTEIN"/>
    <property type="match status" value="1"/>
</dbReference>
<reference evidence="3" key="1">
    <citation type="submission" date="2013-07" db="EMBL/GenBank/DDBJ databases">
        <title>The Genome Sequence of Cryptococcus bestiolae CBS10118.</title>
        <authorList>
            <consortium name="The Broad Institute Genome Sequencing Platform"/>
            <person name="Cuomo C."/>
            <person name="Litvintseva A."/>
            <person name="Chen Y."/>
            <person name="Heitman J."/>
            <person name="Sun S."/>
            <person name="Springer D."/>
            <person name="Dromer F."/>
            <person name="Young S.K."/>
            <person name="Zeng Q."/>
            <person name="Gargeya S."/>
            <person name="Fitzgerald M."/>
            <person name="Abouelleil A."/>
            <person name="Alvarado L."/>
            <person name="Berlin A.M."/>
            <person name="Chapman S.B."/>
            <person name="Dewar J."/>
            <person name="Goldberg J."/>
            <person name="Griggs A."/>
            <person name="Gujja S."/>
            <person name="Hansen M."/>
            <person name="Howarth C."/>
            <person name="Imamovic A."/>
            <person name="Larimer J."/>
            <person name="McCowan C."/>
            <person name="Murphy C."/>
            <person name="Pearson M."/>
            <person name="Priest M."/>
            <person name="Roberts A."/>
            <person name="Saif S."/>
            <person name="Shea T."/>
            <person name="Sykes S."/>
            <person name="Wortman J."/>
            <person name="Nusbaum C."/>
            <person name="Birren B."/>
        </authorList>
    </citation>
    <scope>NUCLEOTIDE SEQUENCE [LARGE SCALE GENOMIC DNA]</scope>
    <source>
        <strain evidence="3">CBS 10118</strain>
    </source>
</reference>
<feature type="region of interest" description="Disordered" evidence="2">
    <location>
        <begin position="54"/>
        <end position="183"/>
    </location>
</feature>
<dbReference type="OrthoDB" id="341898at2759"/>